<dbReference type="GO" id="GO:0016746">
    <property type="term" value="F:acyltransferase activity"/>
    <property type="evidence" value="ECO:0007669"/>
    <property type="project" value="InterPro"/>
</dbReference>
<proteinExistence type="predicted"/>
<dbReference type="InterPro" id="IPR023213">
    <property type="entry name" value="CAT-like_dom_sf"/>
</dbReference>
<evidence type="ECO:0000259" key="1">
    <source>
        <dbReference type="Pfam" id="PF00198"/>
    </source>
</evidence>
<reference evidence="2" key="1">
    <citation type="submission" date="2020-08" db="EMBL/GenBank/DDBJ databases">
        <title>Genome public.</title>
        <authorList>
            <person name="Liu C."/>
            <person name="Sun Q."/>
        </authorList>
    </citation>
    <scope>NUCLEOTIDE SEQUENCE</scope>
    <source>
        <strain evidence="2">NSJ-40</strain>
    </source>
</reference>
<sequence length="291" mass="33721">MEEPKRRFGDRRDGRRIRGLDPMHIFMPYLLPNRADCEAFISEQIDLTEMMRYLEEKNAANPDEKYTFFHVIAAAMVRTLALRPRMNRFIAGRRIYERDRISVAFVAKKKFSDDGHESLIFLDFGKDATLETVHNRILEEVGGARRGKVDNSTNFMGILGKLPRFLLRFVMWLLRTLDFYGKAPYFLIKEDPDFASVFISNLGSIKLNAAYHHLNNWGTNSVFVVIGERHKAPVYDETGHAQIRDVLDIGITLDERIADGYYYAKTIKLLKRLLQDPSLLERPVEELSADE</sequence>
<name>A0A926D7H4_9FIRM</name>
<protein>
    <submittedName>
        <fullName evidence="2">2-oxo acid dehydrogenase subunit E2</fullName>
    </submittedName>
</protein>
<dbReference type="InterPro" id="IPR001078">
    <property type="entry name" value="2-oxoacid_DH_actylTfrase"/>
</dbReference>
<dbReference type="SUPFAM" id="SSF52777">
    <property type="entry name" value="CoA-dependent acyltransferases"/>
    <property type="match status" value="1"/>
</dbReference>
<dbReference type="AlphaFoldDB" id="A0A926D7H4"/>
<dbReference type="Proteomes" id="UP000651482">
    <property type="component" value="Unassembled WGS sequence"/>
</dbReference>
<comment type="caution">
    <text evidence="2">The sequence shown here is derived from an EMBL/GenBank/DDBJ whole genome shotgun (WGS) entry which is preliminary data.</text>
</comment>
<gene>
    <name evidence="2" type="ORF">IAG03_01915</name>
</gene>
<evidence type="ECO:0000313" key="3">
    <source>
        <dbReference type="Proteomes" id="UP000651482"/>
    </source>
</evidence>
<dbReference type="Gene3D" id="3.30.559.10">
    <property type="entry name" value="Chloramphenicol acetyltransferase-like domain"/>
    <property type="match status" value="1"/>
</dbReference>
<dbReference type="EMBL" id="JACRSN010000002">
    <property type="protein sequence ID" value="MBC8532779.1"/>
    <property type="molecule type" value="Genomic_DNA"/>
</dbReference>
<feature type="domain" description="2-oxoacid dehydrogenase acyltransferase catalytic" evidence="1">
    <location>
        <begin position="195"/>
        <end position="280"/>
    </location>
</feature>
<dbReference type="RefSeq" id="WP_249318006.1">
    <property type="nucleotide sequence ID" value="NZ_JACRSN010000002.1"/>
</dbReference>
<dbReference type="Pfam" id="PF00198">
    <property type="entry name" value="2-oxoacid_dh"/>
    <property type="match status" value="1"/>
</dbReference>
<organism evidence="2 3">
    <name type="scientific">Yeguia hominis</name>
    <dbReference type="NCBI Taxonomy" id="2763662"/>
    <lineage>
        <taxon>Bacteria</taxon>
        <taxon>Bacillati</taxon>
        <taxon>Bacillota</taxon>
        <taxon>Clostridia</taxon>
        <taxon>Eubacteriales</taxon>
        <taxon>Yeguiaceae</taxon>
        <taxon>Yeguia</taxon>
    </lineage>
</organism>
<evidence type="ECO:0000313" key="2">
    <source>
        <dbReference type="EMBL" id="MBC8532779.1"/>
    </source>
</evidence>
<accession>A0A926D7H4</accession>
<keyword evidence="3" id="KW-1185">Reference proteome</keyword>